<gene>
    <name evidence="2" type="ORF">LCGC14_2854080</name>
</gene>
<dbReference type="AlphaFoldDB" id="A0A0F8Y7U7"/>
<protein>
    <recommendedName>
        <fullName evidence="1">C-methyltransferase domain-containing protein</fullName>
    </recommendedName>
</protein>
<feature type="domain" description="C-methyltransferase" evidence="1">
    <location>
        <begin position="1"/>
        <end position="116"/>
    </location>
</feature>
<dbReference type="Pfam" id="PF08484">
    <property type="entry name" value="Methyltransf_14"/>
    <property type="match status" value="1"/>
</dbReference>
<evidence type="ECO:0000259" key="1">
    <source>
        <dbReference type="Pfam" id="PF08484"/>
    </source>
</evidence>
<feature type="non-terminal residue" evidence="2">
    <location>
        <position position="1"/>
    </location>
</feature>
<organism evidence="2">
    <name type="scientific">marine sediment metagenome</name>
    <dbReference type="NCBI Taxonomy" id="412755"/>
    <lineage>
        <taxon>unclassified sequences</taxon>
        <taxon>metagenomes</taxon>
        <taxon>ecological metagenomes</taxon>
    </lineage>
</organism>
<dbReference type="EMBL" id="LAZR01054977">
    <property type="protein sequence ID" value="KKK77393.1"/>
    <property type="molecule type" value="Genomic_DNA"/>
</dbReference>
<proteinExistence type="predicted"/>
<evidence type="ECO:0000313" key="2">
    <source>
        <dbReference type="EMBL" id="KKK77393.1"/>
    </source>
</evidence>
<comment type="caution">
    <text evidence="2">The sequence shown here is derived from an EMBL/GenBank/DDBJ whole genome shotgun (WGS) entry which is preliminary data.</text>
</comment>
<dbReference type="InterPro" id="IPR013691">
    <property type="entry name" value="MeTrfase_14"/>
</dbReference>
<sequence>YQIFAKNIETLKEKNLKFLEMRKNEGKTIYAMGAPVKGNTLLNYFGISKDTIPYLVEKNHLRKNLFSPGRHIPIIMEDEIKNPPDVYYVLAWNFKKEILKNNQELINKGVEFYFPINPKE</sequence>
<reference evidence="2" key="1">
    <citation type="journal article" date="2015" name="Nature">
        <title>Complex archaea that bridge the gap between prokaryotes and eukaryotes.</title>
        <authorList>
            <person name="Spang A."/>
            <person name="Saw J.H."/>
            <person name="Jorgensen S.L."/>
            <person name="Zaremba-Niedzwiedzka K."/>
            <person name="Martijn J."/>
            <person name="Lind A.E."/>
            <person name="van Eijk R."/>
            <person name="Schleper C."/>
            <person name="Guy L."/>
            <person name="Ettema T.J."/>
        </authorList>
    </citation>
    <scope>NUCLEOTIDE SEQUENCE</scope>
</reference>
<name>A0A0F8Y7U7_9ZZZZ</name>
<accession>A0A0F8Y7U7</accession>
<dbReference type="Gene3D" id="3.40.50.720">
    <property type="entry name" value="NAD(P)-binding Rossmann-like Domain"/>
    <property type="match status" value="1"/>
</dbReference>